<dbReference type="EMBL" id="CP000245">
    <property type="protein sequence ID" value="AEG94507.1"/>
    <property type="molecule type" value="Genomic_DNA"/>
</dbReference>
<feature type="binding site" description="covalent" evidence="8">
    <location>
        <position position="62"/>
    </location>
    <ligand>
        <name>heme c</name>
        <dbReference type="ChEBI" id="CHEBI:61717"/>
        <label>1</label>
    </ligand>
</feature>
<proteinExistence type="predicted"/>
<dbReference type="KEGG" id="rta:Rta_33940"/>
<feature type="binding site" description="axial binding residue" evidence="9">
    <location>
        <position position="63"/>
    </location>
    <ligand>
        <name>heme c</name>
        <dbReference type="ChEBI" id="CHEBI:61717"/>
        <label>1</label>
    </ligand>
    <ligandPart>
        <name>Fe</name>
        <dbReference type="ChEBI" id="CHEBI:18248"/>
    </ligandPart>
</feature>
<feature type="binding site" description="covalent" evidence="8">
    <location>
        <position position="59"/>
    </location>
    <ligand>
        <name>heme c</name>
        <dbReference type="ChEBI" id="CHEBI:61717"/>
        <label>1</label>
    </ligand>
</feature>
<keyword evidence="7 9" id="KW-0408">Iron</keyword>
<evidence type="ECO:0000313" key="13">
    <source>
        <dbReference type="Proteomes" id="UP000008385"/>
    </source>
</evidence>
<feature type="binding site" description="covalent" evidence="8">
    <location>
        <position position="153"/>
    </location>
    <ligand>
        <name>heme c</name>
        <dbReference type="ChEBI" id="CHEBI:61717"/>
        <label>2</label>
    </ligand>
</feature>
<evidence type="ECO:0000256" key="3">
    <source>
        <dbReference type="ARBA" id="ARBA00022617"/>
    </source>
</evidence>
<sequence length="237" mass="25032">MTIVLAKMTKLFASLFALLVASATVYAQAPAASTQAPGATQSGPSGGGAQSIEAKVAQCIGCHGIQGYQASFPEVYKVPMISGQSAKYIVAALNAYKTGDRKHPTMRSIGNILSEQEMGEIAAYYERQGAKPVDAAVPQPNAQVAALLQKAACASCHGANYSKPIDPTYPKIAGQHADYLFVALKSYKTENNPVLGRNNGVMGAISKQFSNAELKALANYIGSLDGELRTQPEDKFR</sequence>
<dbReference type="HOGENOM" id="CLU_076280_3_1_4"/>
<evidence type="ECO:0000256" key="7">
    <source>
        <dbReference type="ARBA" id="ARBA00023004"/>
    </source>
</evidence>
<name>F5XZF0_RAMTT</name>
<feature type="binding site" description="axial binding residue" evidence="9">
    <location>
        <position position="202"/>
    </location>
    <ligand>
        <name>heme c</name>
        <dbReference type="ChEBI" id="CHEBI:61717"/>
        <label>2</label>
    </ligand>
    <ligandPart>
        <name>Fe</name>
        <dbReference type="ChEBI" id="CHEBI:18248"/>
    </ligandPart>
</feature>
<dbReference type="Gene3D" id="1.10.760.10">
    <property type="entry name" value="Cytochrome c-like domain"/>
    <property type="match status" value="2"/>
</dbReference>
<evidence type="ECO:0000313" key="12">
    <source>
        <dbReference type="EMBL" id="AEG94507.1"/>
    </source>
</evidence>
<dbReference type="PIRSF" id="PIRSF000005">
    <property type="entry name" value="Cytochrome_c4"/>
    <property type="match status" value="1"/>
</dbReference>
<dbReference type="GO" id="GO:0042597">
    <property type="term" value="C:periplasmic space"/>
    <property type="evidence" value="ECO:0007669"/>
    <property type="project" value="UniProtKB-SubCell"/>
</dbReference>
<dbReference type="InterPro" id="IPR009056">
    <property type="entry name" value="Cyt_c-like_dom"/>
</dbReference>
<dbReference type="InterPro" id="IPR036909">
    <property type="entry name" value="Cyt_c-like_dom_sf"/>
</dbReference>
<feature type="signal peptide" evidence="10">
    <location>
        <begin position="1"/>
        <end position="27"/>
    </location>
</feature>
<dbReference type="PATRIC" id="fig|365046.3.peg.3472"/>
<comment type="PTM">
    <text evidence="8">Binds 2 heme c groups covalently per subunit.</text>
</comment>
<evidence type="ECO:0000256" key="5">
    <source>
        <dbReference type="ARBA" id="ARBA00022764"/>
    </source>
</evidence>
<gene>
    <name evidence="12" type="ordered locus">Rta_33940</name>
</gene>
<evidence type="ECO:0000256" key="2">
    <source>
        <dbReference type="ARBA" id="ARBA00022448"/>
    </source>
</evidence>
<dbReference type="InterPro" id="IPR050597">
    <property type="entry name" value="Cytochrome_c_Oxidase_Subunit"/>
</dbReference>
<dbReference type="InterPro" id="IPR024167">
    <property type="entry name" value="Cytochrome_c4-like"/>
</dbReference>
<evidence type="ECO:0000256" key="8">
    <source>
        <dbReference type="PIRSR" id="PIRSR000005-1"/>
    </source>
</evidence>
<evidence type="ECO:0000256" key="6">
    <source>
        <dbReference type="ARBA" id="ARBA00022982"/>
    </source>
</evidence>
<protein>
    <submittedName>
        <fullName evidence="12">Cytochromes-like protein</fullName>
    </submittedName>
</protein>
<reference evidence="13" key="1">
    <citation type="submission" date="2006-01" db="EMBL/GenBank/DDBJ databases">
        <title>Genome of the cyst-dividing bacterium Ramlibacter tataouinensis.</title>
        <authorList>
            <person name="Barakat M."/>
            <person name="Ortet P."/>
            <person name="De Luca G."/>
            <person name="Jourlin-Castelli C."/>
            <person name="Ansaldi M."/>
            <person name="Py B."/>
            <person name="Fichant G."/>
            <person name="Coutinho P."/>
            <person name="Voulhoux R."/>
            <person name="Bastien O."/>
            <person name="Roy S."/>
            <person name="Marechal E."/>
            <person name="Henrissat B."/>
            <person name="Quentin Y."/>
            <person name="Noirot P."/>
            <person name="Filloux A."/>
            <person name="Mejean V."/>
            <person name="DuBow M."/>
            <person name="Barras F."/>
            <person name="Heulin T."/>
        </authorList>
    </citation>
    <scope>NUCLEOTIDE SEQUENCE [LARGE SCALE GENOMIC DNA]</scope>
    <source>
        <strain evidence="13">ATCC BAA-407 / DSM 14655 / LMG 21543 / TTB310</strain>
    </source>
</reference>
<reference evidence="12 13" key="2">
    <citation type="journal article" date="2011" name="PLoS ONE">
        <title>The Cyst-Dividing Bacterium Ramlibacter tataouinensis TTB310 Genome Reveals a Well-Stocked Toolbox for Adaptation to a Desert Environment.</title>
        <authorList>
            <person name="De Luca G."/>
            <person name="Barakat M."/>
            <person name="Ortet P."/>
            <person name="Fochesato S."/>
            <person name="Jourlin-Castelli C."/>
            <person name="Ansaldi M."/>
            <person name="Py B."/>
            <person name="Fichant G."/>
            <person name="Coutinho P.M."/>
            <person name="Voulhoux R."/>
            <person name="Bastien O."/>
            <person name="Marechal E."/>
            <person name="Henrissat B."/>
            <person name="Quentin Y."/>
            <person name="Noirot P."/>
            <person name="Filloux A."/>
            <person name="Mejean V."/>
            <person name="Dubow M.S."/>
            <person name="Barras F."/>
            <person name="Barbe V."/>
            <person name="Weissenbach J."/>
            <person name="Mihalcescu I."/>
            <person name="Vermeglio A."/>
            <person name="Achouak W."/>
            <person name="Heulin T."/>
        </authorList>
    </citation>
    <scope>NUCLEOTIDE SEQUENCE [LARGE SCALE GENOMIC DNA]</scope>
    <source>
        <strain evidence="13">ATCC BAA-407 / DSM 14655 / LMG 21543 / TTB310</strain>
    </source>
</reference>
<dbReference type="PANTHER" id="PTHR33751">
    <property type="entry name" value="CBB3-TYPE CYTOCHROME C OXIDASE SUBUNIT FIXP"/>
    <property type="match status" value="1"/>
</dbReference>
<keyword evidence="6" id="KW-0249">Electron transport</keyword>
<keyword evidence="3 8" id="KW-0349">Heme</keyword>
<comment type="subcellular location">
    <subcellularLocation>
        <location evidence="1">Periplasm</location>
    </subcellularLocation>
</comment>
<feature type="binding site" description="covalent" evidence="8">
    <location>
        <position position="156"/>
    </location>
    <ligand>
        <name>heme c</name>
        <dbReference type="ChEBI" id="CHEBI:61717"/>
        <label>2</label>
    </ligand>
</feature>
<dbReference type="GO" id="GO:0020037">
    <property type="term" value="F:heme binding"/>
    <property type="evidence" value="ECO:0007669"/>
    <property type="project" value="InterPro"/>
</dbReference>
<dbReference type="AlphaFoldDB" id="F5XZF0"/>
<keyword evidence="5" id="KW-0574">Periplasm</keyword>
<dbReference type="GO" id="GO:0005506">
    <property type="term" value="F:iron ion binding"/>
    <property type="evidence" value="ECO:0007669"/>
    <property type="project" value="InterPro"/>
</dbReference>
<evidence type="ECO:0000256" key="10">
    <source>
        <dbReference type="SAM" id="SignalP"/>
    </source>
</evidence>
<feature type="binding site" description="axial binding residue" evidence="9">
    <location>
        <position position="157"/>
    </location>
    <ligand>
        <name>heme c</name>
        <dbReference type="ChEBI" id="CHEBI:61717"/>
        <label>2</label>
    </ligand>
    <ligandPart>
        <name>Fe</name>
        <dbReference type="ChEBI" id="CHEBI:18248"/>
    </ligandPart>
</feature>
<keyword evidence="2" id="KW-0813">Transport</keyword>
<keyword evidence="4 9" id="KW-0479">Metal-binding</keyword>
<dbReference type="PROSITE" id="PS51007">
    <property type="entry name" value="CYTC"/>
    <property type="match status" value="2"/>
</dbReference>
<dbReference type="Proteomes" id="UP000008385">
    <property type="component" value="Chromosome"/>
</dbReference>
<evidence type="ECO:0000256" key="1">
    <source>
        <dbReference type="ARBA" id="ARBA00004418"/>
    </source>
</evidence>
<dbReference type="SUPFAM" id="SSF46626">
    <property type="entry name" value="Cytochrome c"/>
    <property type="match status" value="2"/>
</dbReference>
<keyword evidence="10" id="KW-0732">Signal</keyword>
<feature type="chain" id="PRO_5003331210" evidence="10">
    <location>
        <begin position="28"/>
        <end position="237"/>
    </location>
</feature>
<dbReference type="STRING" id="365046.Rta_33940"/>
<dbReference type="Pfam" id="PF00034">
    <property type="entry name" value="Cytochrom_C"/>
    <property type="match status" value="2"/>
</dbReference>
<feature type="domain" description="Cytochrome c" evidence="11">
    <location>
        <begin position="139"/>
        <end position="225"/>
    </location>
</feature>
<feature type="binding site" description="axial binding residue" evidence="9">
    <location>
        <position position="106"/>
    </location>
    <ligand>
        <name>heme c</name>
        <dbReference type="ChEBI" id="CHEBI:61717"/>
        <label>1</label>
    </ligand>
    <ligandPart>
        <name>Fe</name>
        <dbReference type="ChEBI" id="CHEBI:18248"/>
    </ligandPart>
</feature>
<dbReference type="PANTHER" id="PTHR33751:SF9">
    <property type="entry name" value="CYTOCHROME C4"/>
    <property type="match status" value="1"/>
</dbReference>
<dbReference type="eggNOG" id="COG2863">
    <property type="taxonomic scope" value="Bacteria"/>
</dbReference>
<accession>F5XZF0</accession>
<keyword evidence="13" id="KW-1185">Reference proteome</keyword>
<evidence type="ECO:0000256" key="9">
    <source>
        <dbReference type="PIRSR" id="PIRSR000005-2"/>
    </source>
</evidence>
<dbReference type="GO" id="GO:0009055">
    <property type="term" value="F:electron transfer activity"/>
    <property type="evidence" value="ECO:0007669"/>
    <property type="project" value="InterPro"/>
</dbReference>
<feature type="domain" description="Cytochrome c" evidence="11">
    <location>
        <begin position="43"/>
        <end position="129"/>
    </location>
</feature>
<evidence type="ECO:0000256" key="4">
    <source>
        <dbReference type="ARBA" id="ARBA00022723"/>
    </source>
</evidence>
<evidence type="ECO:0000259" key="11">
    <source>
        <dbReference type="PROSITE" id="PS51007"/>
    </source>
</evidence>
<organism evidence="12 13">
    <name type="scientific">Ramlibacter tataouinensis (strain ATCC BAA-407 / DSM 14655 / LMG 21543 / TTB310)</name>
    <dbReference type="NCBI Taxonomy" id="365046"/>
    <lineage>
        <taxon>Bacteria</taxon>
        <taxon>Pseudomonadati</taxon>
        <taxon>Pseudomonadota</taxon>
        <taxon>Betaproteobacteria</taxon>
        <taxon>Burkholderiales</taxon>
        <taxon>Comamonadaceae</taxon>
        <taxon>Ramlibacter</taxon>
    </lineage>
</organism>